<dbReference type="GO" id="GO:0016831">
    <property type="term" value="F:carboxy-lyase activity"/>
    <property type="evidence" value="ECO:0007669"/>
    <property type="project" value="InterPro"/>
</dbReference>
<dbReference type="RefSeq" id="WP_015712549.1">
    <property type="nucleotide sequence ID" value="NC_015577.1"/>
</dbReference>
<protein>
    <submittedName>
        <fullName evidence="3">Amidohydrolase 2</fullName>
    </submittedName>
</protein>
<evidence type="ECO:0000256" key="1">
    <source>
        <dbReference type="ARBA" id="ARBA00023239"/>
    </source>
</evidence>
<dbReference type="HOGENOM" id="CLU_044590_0_1_12"/>
<evidence type="ECO:0000259" key="2">
    <source>
        <dbReference type="Pfam" id="PF04909"/>
    </source>
</evidence>
<dbReference type="Proteomes" id="UP000009222">
    <property type="component" value="Chromosome"/>
</dbReference>
<dbReference type="GO" id="GO:0005737">
    <property type="term" value="C:cytoplasm"/>
    <property type="evidence" value="ECO:0007669"/>
    <property type="project" value="TreeGrafter"/>
</dbReference>
<dbReference type="EMBL" id="CP001841">
    <property type="protein sequence ID" value="AEF82039.1"/>
    <property type="molecule type" value="Genomic_DNA"/>
</dbReference>
<dbReference type="InterPro" id="IPR032466">
    <property type="entry name" value="Metal_Hydrolase"/>
</dbReference>
<dbReference type="eggNOG" id="COG2159">
    <property type="taxonomic scope" value="Bacteria"/>
</dbReference>
<feature type="domain" description="Amidohydrolase-related" evidence="2">
    <location>
        <begin position="3"/>
        <end position="255"/>
    </location>
</feature>
<dbReference type="SUPFAM" id="SSF51556">
    <property type="entry name" value="Metallo-dependent hydrolases"/>
    <property type="match status" value="1"/>
</dbReference>
<sequence>MIIDFHTHIYPDKIASKAVDSIHDFYKLPMERDGTVQDLVNAGKEGGIDRFVVFSAAAVPAQVKRINEYIASCCKDHPEFTGFGTLHAGLENPEEEIEHIVSLGLKGIKLHPDMQEFNIDDERMMKIYALLEGKLPVVFHTGDYRYTYSHPSRLAHVLDEYPKLITIAAHFGGWSMFDLALEYLEKRFCYFDVSSAIPFLGKRRSVELIRIYGAKRFLFGSDFPMWDPGKCLEEFRGLGLSEEENELILYKNALEITRS</sequence>
<organism evidence="3 4">
    <name type="scientific">Leadbettera azotonutricia (strain ATCC BAA-888 / DSM 13862 / ZAS-9)</name>
    <name type="common">Treponema azotonutricium</name>
    <dbReference type="NCBI Taxonomy" id="545695"/>
    <lineage>
        <taxon>Bacteria</taxon>
        <taxon>Pseudomonadati</taxon>
        <taxon>Spirochaetota</taxon>
        <taxon>Spirochaetia</taxon>
        <taxon>Spirochaetales</taxon>
        <taxon>Breznakiellaceae</taxon>
        <taxon>Leadbettera</taxon>
    </lineage>
</organism>
<reference evidence="3 4" key="2">
    <citation type="journal article" date="2011" name="ISME J.">
        <title>RNA-seq reveals cooperative metabolic interactions between two termite-gut spirochete species in co-culture.</title>
        <authorList>
            <person name="Rosenthal A.Z."/>
            <person name="Matson E.G."/>
            <person name="Eldar A."/>
            <person name="Leadbetter J.R."/>
        </authorList>
    </citation>
    <scope>NUCLEOTIDE SEQUENCE [LARGE SCALE GENOMIC DNA]</scope>
    <source>
        <strain evidence="4">ATCC BAA-888 / DSM 13862 / ZAS-9</strain>
    </source>
</reference>
<dbReference type="InterPro" id="IPR006680">
    <property type="entry name" value="Amidohydro-rel"/>
</dbReference>
<dbReference type="Pfam" id="PF04909">
    <property type="entry name" value="Amidohydro_2"/>
    <property type="match status" value="1"/>
</dbReference>
<dbReference type="AlphaFoldDB" id="F5YB68"/>
<dbReference type="GO" id="GO:0019748">
    <property type="term" value="P:secondary metabolic process"/>
    <property type="evidence" value="ECO:0007669"/>
    <property type="project" value="TreeGrafter"/>
</dbReference>
<proteinExistence type="predicted"/>
<name>F5YB68_LEAAZ</name>
<dbReference type="GO" id="GO:0016787">
    <property type="term" value="F:hydrolase activity"/>
    <property type="evidence" value="ECO:0007669"/>
    <property type="project" value="UniProtKB-KW"/>
</dbReference>
<dbReference type="KEGG" id="taz:TREAZ_3002"/>
<keyword evidence="3" id="KW-0378">Hydrolase</keyword>
<accession>F5YB68</accession>
<keyword evidence="1" id="KW-0456">Lyase</keyword>
<gene>
    <name evidence="3" type="ordered locus">TREAZ_3002</name>
</gene>
<dbReference type="InterPro" id="IPR032465">
    <property type="entry name" value="ACMSD"/>
</dbReference>
<dbReference type="InParanoid" id="F5YB68"/>
<dbReference type="OrthoDB" id="9771932at2"/>
<evidence type="ECO:0000313" key="3">
    <source>
        <dbReference type="EMBL" id="AEF82039.1"/>
    </source>
</evidence>
<reference evidence="4" key="1">
    <citation type="submission" date="2009-12" db="EMBL/GenBank/DDBJ databases">
        <title>Complete sequence of Treponema azotonutricium strain ZAS-9.</title>
        <authorList>
            <person name="Tetu S.G."/>
            <person name="Matson E."/>
            <person name="Ren Q."/>
            <person name="Seshadri R."/>
            <person name="Elbourne L."/>
            <person name="Hassan K.A."/>
            <person name="Durkin A."/>
            <person name="Radune D."/>
            <person name="Mohamoud Y."/>
            <person name="Shay R."/>
            <person name="Jin S."/>
            <person name="Zhang X."/>
            <person name="Lucey K."/>
            <person name="Ballor N.R."/>
            <person name="Ottesen E."/>
            <person name="Rosenthal R."/>
            <person name="Allen A."/>
            <person name="Leadbetter J.R."/>
            <person name="Paulsen I.T."/>
        </authorList>
    </citation>
    <scope>NUCLEOTIDE SEQUENCE [LARGE SCALE GENOMIC DNA]</scope>
    <source>
        <strain evidence="4">ATCC BAA-888 / DSM 13862 / ZAS-9</strain>
    </source>
</reference>
<evidence type="ECO:0000313" key="4">
    <source>
        <dbReference type="Proteomes" id="UP000009222"/>
    </source>
</evidence>
<dbReference type="Gene3D" id="3.20.20.140">
    <property type="entry name" value="Metal-dependent hydrolases"/>
    <property type="match status" value="1"/>
</dbReference>
<dbReference type="PANTHER" id="PTHR21240">
    <property type="entry name" value="2-AMINO-3-CARBOXYLMUCONATE-6-SEMIALDEHYDE DECARBOXYLASE"/>
    <property type="match status" value="1"/>
</dbReference>
<dbReference type="PANTHER" id="PTHR21240:SF28">
    <property type="entry name" value="ISO-OROTATE DECARBOXYLASE (EUROFUNG)"/>
    <property type="match status" value="1"/>
</dbReference>
<keyword evidence="4" id="KW-1185">Reference proteome</keyword>
<dbReference type="STRING" id="545695.TREAZ_3002"/>